<dbReference type="PANTHER" id="PTHR31072:SF268">
    <property type="entry name" value="TCP DOMAIN-CONTAINING PROTEIN"/>
    <property type="match status" value="1"/>
</dbReference>
<keyword evidence="5" id="KW-0539">Nucleus</keyword>
<dbReference type="AlphaFoldDB" id="A0AAV8SKH5"/>
<comment type="caution">
    <text evidence="8">The sequence shown here is derived from an EMBL/GenBank/DDBJ whole genome shotgun (WGS) entry which is preliminary data.</text>
</comment>
<comment type="subcellular location">
    <subcellularLocation>
        <location evidence="1">Nucleus</location>
    </subcellularLocation>
</comment>
<dbReference type="GO" id="GO:0043565">
    <property type="term" value="F:sequence-specific DNA binding"/>
    <property type="evidence" value="ECO:0007669"/>
    <property type="project" value="TreeGrafter"/>
</dbReference>
<evidence type="ECO:0000313" key="8">
    <source>
        <dbReference type="EMBL" id="KAJ8752725.1"/>
    </source>
</evidence>
<gene>
    <name evidence="8" type="ORF">K2173_007035</name>
</gene>
<organism evidence="8 9">
    <name type="scientific">Erythroxylum novogranatense</name>
    <dbReference type="NCBI Taxonomy" id="1862640"/>
    <lineage>
        <taxon>Eukaryota</taxon>
        <taxon>Viridiplantae</taxon>
        <taxon>Streptophyta</taxon>
        <taxon>Embryophyta</taxon>
        <taxon>Tracheophyta</taxon>
        <taxon>Spermatophyta</taxon>
        <taxon>Magnoliopsida</taxon>
        <taxon>eudicotyledons</taxon>
        <taxon>Gunneridae</taxon>
        <taxon>Pentapetalae</taxon>
        <taxon>rosids</taxon>
        <taxon>fabids</taxon>
        <taxon>Malpighiales</taxon>
        <taxon>Erythroxylaceae</taxon>
        <taxon>Erythroxylum</taxon>
    </lineage>
</organism>
<evidence type="ECO:0000259" key="7">
    <source>
        <dbReference type="PROSITE" id="PS51369"/>
    </source>
</evidence>
<dbReference type="EMBL" id="JAIWQS010000010">
    <property type="protein sequence ID" value="KAJ8752725.1"/>
    <property type="molecule type" value="Genomic_DNA"/>
</dbReference>
<accession>A0AAV8SKH5</accession>
<dbReference type="InterPro" id="IPR017887">
    <property type="entry name" value="TF_TCP_subgr"/>
</dbReference>
<evidence type="ECO:0000256" key="6">
    <source>
        <dbReference type="SAM" id="MobiDB-lite"/>
    </source>
</evidence>
<feature type="compositionally biased region" description="Basic and acidic residues" evidence="6">
    <location>
        <begin position="1"/>
        <end position="24"/>
    </location>
</feature>
<dbReference type="PROSITE" id="PS51369">
    <property type="entry name" value="TCP"/>
    <property type="match status" value="1"/>
</dbReference>
<proteinExistence type="predicted"/>
<evidence type="ECO:0000256" key="3">
    <source>
        <dbReference type="ARBA" id="ARBA00023125"/>
    </source>
</evidence>
<dbReference type="InterPro" id="IPR005333">
    <property type="entry name" value="Transcription_factor_TCP"/>
</dbReference>
<keyword evidence="2" id="KW-0805">Transcription regulation</keyword>
<evidence type="ECO:0000256" key="4">
    <source>
        <dbReference type="ARBA" id="ARBA00023163"/>
    </source>
</evidence>
<dbReference type="Pfam" id="PF03634">
    <property type="entry name" value="TCP"/>
    <property type="match status" value="1"/>
</dbReference>
<keyword evidence="9" id="KW-1185">Reference proteome</keyword>
<sequence length="373" mass="41343">MITNSRENDFQGKREGDDGSKDSKAASTSRHWSAFRNPRIVRASRSCGGKDRHSKVCTIRGLRDRRIRLSVPTAIQLYDLQDRLGLAQPSKVIDWLIDATKTDIDKLPPLQFPQGFGQLHQQMLVPHQLRASDQSSIPPLFGINASYAKDSLGIKIDNSPDRGEQNTLERPKYWNIEASLREKSKEDESITDQKGKWIETNDPQYQGGICNYSSSTGQAQRFFPLTVHSSLPSLLNSSMPFNSYHHIDASNLSFPQFGTHGVVSHSENSLNSNTVPFPSSLPLSAGSQLLFCPPATMSTLFSPFNPYGNATIGNSREISHLQLLGSSPSQHRISGPHAMSSSSVKTFPFNLNPGPVHFQSSNDDHHNKYNVNS</sequence>
<evidence type="ECO:0000313" key="9">
    <source>
        <dbReference type="Proteomes" id="UP001159364"/>
    </source>
</evidence>
<dbReference type="GO" id="GO:0005634">
    <property type="term" value="C:nucleus"/>
    <property type="evidence" value="ECO:0007669"/>
    <property type="project" value="UniProtKB-SubCell"/>
</dbReference>
<keyword evidence="3" id="KW-0238">DNA-binding</keyword>
<evidence type="ECO:0000256" key="2">
    <source>
        <dbReference type="ARBA" id="ARBA00023015"/>
    </source>
</evidence>
<name>A0AAV8SKH5_9ROSI</name>
<evidence type="ECO:0000256" key="5">
    <source>
        <dbReference type="ARBA" id="ARBA00023242"/>
    </source>
</evidence>
<evidence type="ECO:0000256" key="1">
    <source>
        <dbReference type="ARBA" id="ARBA00004123"/>
    </source>
</evidence>
<keyword evidence="4" id="KW-0804">Transcription</keyword>
<dbReference type="GO" id="GO:0003700">
    <property type="term" value="F:DNA-binding transcription factor activity"/>
    <property type="evidence" value="ECO:0007669"/>
    <property type="project" value="InterPro"/>
</dbReference>
<protein>
    <recommendedName>
        <fullName evidence="7">TCP domain-containing protein</fullName>
    </recommendedName>
</protein>
<feature type="region of interest" description="Disordered" evidence="6">
    <location>
        <begin position="1"/>
        <end position="31"/>
    </location>
</feature>
<feature type="domain" description="TCP" evidence="7">
    <location>
        <begin position="49"/>
        <end position="107"/>
    </location>
</feature>
<dbReference type="Proteomes" id="UP001159364">
    <property type="component" value="Linkage Group LG10"/>
</dbReference>
<dbReference type="PANTHER" id="PTHR31072">
    <property type="entry name" value="TRANSCRIPTION FACTOR TCP4-RELATED"/>
    <property type="match status" value="1"/>
</dbReference>
<reference evidence="8 9" key="1">
    <citation type="submission" date="2021-09" db="EMBL/GenBank/DDBJ databases">
        <title>Genomic insights and catalytic innovation underlie evolution of tropane alkaloids biosynthesis.</title>
        <authorList>
            <person name="Wang Y.-J."/>
            <person name="Tian T."/>
            <person name="Huang J.-P."/>
            <person name="Huang S.-X."/>
        </authorList>
    </citation>
    <scope>NUCLEOTIDE SEQUENCE [LARGE SCALE GENOMIC DNA]</scope>
    <source>
        <strain evidence="8">KIB-2018</strain>
        <tissue evidence="8">Leaf</tissue>
    </source>
</reference>